<evidence type="ECO:0000259" key="1">
    <source>
        <dbReference type="Pfam" id="PF21780"/>
    </source>
</evidence>
<dbReference type="AlphaFoldDB" id="A0A7Y7XBP6"/>
<evidence type="ECO:0000313" key="3">
    <source>
        <dbReference type="Proteomes" id="UP000539985"/>
    </source>
</evidence>
<dbReference type="EMBL" id="JACAQB010000006">
    <property type="protein sequence ID" value="NWB96832.1"/>
    <property type="molecule type" value="Genomic_DNA"/>
</dbReference>
<organism evidence="2 3">
    <name type="scientific">Pseudomonas gingeri</name>
    <dbReference type="NCBI Taxonomy" id="117681"/>
    <lineage>
        <taxon>Bacteria</taxon>
        <taxon>Pseudomonadati</taxon>
        <taxon>Pseudomonadota</taxon>
        <taxon>Gammaproteobacteria</taxon>
        <taxon>Pseudomonadales</taxon>
        <taxon>Pseudomonadaceae</taxon>
        <taxon>Pseudomonas</taxon>
    </lineage>
</organism>
<dbReference type="Pfam" id="PF21780">
    <property type="entry name" value="DUF6875"/>
    <property type="match status" value="1"/>
</dbReference>
<name>A0A7Y7XBP6_9PSED</name>
<dbReference type="InterPro" id="IPR049240">
    <property type="entry name" value="DUF6875"/>
</dbReference>
<accession>A0A7Y7XBP6</accession>
<gene>
    <name evidence="2" type="ORF">HX882_13090</name>
</gene>
<protein>
    <recommendedName>
        <fullName evidence="1">DUF6875 domain-containing protein</fullName>
    </recommendedName>
</protein>
<comment type="caution">
    <text evidence="2">The sequence shown here is derived from an EMBL/GenBank/DDBJ whole genome shotgun (WGS) entry which is preliminary data.</text>
</comment>
<reference evidence="2 3" key="1">
    <citation type="submission" date="2020-04" db="EMBL/GenBank/DDBJ databases">
        <title>Molecular characterization of pseudomonads from Agaricus bisporus reveal novel blotch 2 pathogens in Western Europe.</title>
        <authorList>
            <person name="Taparia T."/>
            <person name="Krijger M."/>
            <person name="Haynes E."/>
            <person name="Elpinstone J.G."/>
            <person name="Noble R."/>
            <person name="Van Der Wolf J."/>
        </authorList>
    </citation>
    <scope>NUCLEOTIDE SEQUENCE [LARGE SCALE GENOMIC DNA]</scope>
    <source>
        <strain evidence="2 3">H7001</strain>
    </source>
</reference>
<dbReference type="Proteomes" id="UP000539985">
    <property type="component" value="Unassembled WGS sequence"/>
</dbReference>
<feature type="domain" description="DUF6875" evidence="1">
    <location>
        <begin position="32"/>
        <end position="200"/>
    </location>
</feature>
<sequence>MERDSSTGQPLKLIAIAKALENDTDACSVEMSEIARWCVSYLCNPHPELGRAGAVCPWTGPSMKRETFWLVDIVVGGRSDEAVCSDLRGLIAAFKGRDPAEGNASQFKTIVGVLHGLDDPARVNHYHSLLKLDFLESGLMLGEFYSHCQKPGLRNDDFKPLRSLTPLLVVREMVELDIAFLADQPKFVEAYLNTHGSRAKVGINSVLHQADRLSLSAEQMDVLRRIVAG</sequence>
<dbReference type="RefSeq" id="WP_177102271.1">
    <property type="nucleotide sequence ID" value="NZ_JACAQB010000006.1"/>
</dbReference>
<proteinExistence type="predicted"/>
<evidence type="ECO:0000313" key="2">
    <source>
        <dbReference type="EMBL" id="NWB96832.1"/>
    </source>
</evidence>